<accession>A0ABW1TS86</accession>
<dbReference type="Gene3D" id="3.40.50.720">
    <property type="entry name" value="NAD(P)-binding Rossmann-like Domain"/>
    <property type="match status" value="1"/>
</dbReference>
<dbReference type="Pfam" id="PF08501">
    <property type="entry name" value="Shikimate_dh_N"/>
    <property type="match status" value="1"/>
</dbReference>
<feature type="binding site" evidence="8">
    <location>
        <position position="222"/>
    </location>
    <ligand>
        <name>NADP(+)</name>
        <dbReference type="ChEBI" id="CHEBI:58349"/>
    </ligand>
</feature>
<evidence type="ECO:0000256" key="3">
    <source>
        <dbReference type="ARBA" id="ARBA00022605"/>
    </source>
</evidence>
<keyword evidence="6 8" id="KW-0057">Aromatic amino acid biosynthesis</keyword>
<comment type="function">
    <text evidence="8">Involved in the biosynthesis of the chorismate, which leads to the biosynthesis of aromatic amino acids. Catalyzes the reversible NADPH linked reduction of 3-dehydroshikimate (DHSA) to yield shikimate (SA).</text>
</comment>
<evidence type="ECO:0000259" key="9">
    <source>
        <dbReference type="Pfam" id="PF01488"/>
    </source>
</evidence>
<feature type="binding site" evidence="8">
    <location>
        <begin position="133"/>
        <end position="137"/>
    </location>
    <ligand>
        <name>NADP(+)</name>
        <dbReference type="ChEBI" id="CHEBI:58349"/>
    </ligand>
</feature>
<dbReference type="CDD" id="cd01065">
    <property type="entry name" value="NAD_bind_Shikimate_DH"/>
    <property type="match status" value="1"/>
</dbReference>
<dbReference type="InterPro" id="IPR022893">
    <property type="entry name" value="Shikimate_DH_fam"/>
</dbReference>
<feature type="binding site" evidence="8">
    <location>
        <position position="252"/>
    </location>
    <ligand>
        <name>shikimate</name>
        <dbReference type="ChEBI" id="CHEBI:36208"/>
    </ligand>
</feature>
<dbReference type="GO" id="GO:0004764">
    <property type="term" value="F:shikimate 3-dehydrogenase (NADP+) activity"/>
    <property type="evidence" value="ECO:0007669"/>
    <property type="project" value="UniProtKB-EC"/>
</dbReference>
<evidence type="ECO:0000256" key="6">
    <source>
        <dbReference type="ARBA" id="ARBA00023141"/>
    </source>
</evidence>
<dbReference type="InterPro" id="IPR006151">
    <property type="entry name" value="Shikm_DH/Glu-tRNA_Rdtase"/>
</dbReference>
<dbReference type="EMBL" id="JBHSRS010000002">
    <property type="protein sequence ID" value="MFC6279764.1"/>
    <property type="molecule type" value="Genomic_DNA"/>
</dbReference>
<dbReference type="Pfam" id="PF01488">
    <property type="entry name" value="Shikimate_DH"/>
    <property type="match status" value="1"/>
</dbReference>
<dbReference type="SUPFAM" id="SSF53223">
    <property type="entry name" value="Aminoacid dehydrogenase-like, N-terminal domain"/>
    <property type="match status" value="1"/>
</dbReference>
<protein>
    <recommendedName>
        <fullName evidence="2 8">Shikimate dehydrogenase (NADP(+))</fullName>
        <shortName evidence="8">SDH</shortName>
        <ecNumber evidence="2 8">1.1.1.25</ecNumber>
    </recommendedName>
</protein>
<dbReference type="EC" id="1.1.1.25" evidence="2 8"/>
<comment type="caution">
    <text evidence="8">Lacks conserved residue(s) required for the propagation of feature annotation.</text>
</comment>
<feature type="active site" description="Proton acceptor" evidence="8">
    <location>
        <position position="70"/>
    </location>
</feature>
<evidence type="ECO:0000256" key="8">
    <source>
        <dbReference type="HAMAP-Rule" id="MF_00222"/>
    </source>
</evidence>
<evidence type="ECO:0000313" key="12">
    <source>
        <dbReference type="Proteomes" id="UP001596270"/>
    </source>
</evidence>
<dbReference type="Proteomes" id="UP001596270">
    <property type="component" value="Unassembled WGS sequence"/>
</dbReference>
<dbReference type="InterPro" id="IPR046346">
    <property type="entry name" value="Aminoacid_DH-like_N_sf"/>
</dbReference>
<dbReference type="PANTHER" id="PTHR21089:SF1">
    <property type="entry name" value="BIFUNCTIONAL 3-DEHYDROQUINATE DEHYDRATASE_SHIKIMATE DEHYDROGENASE, CHLOROPLASTIC"/>
    <property type="match status" value="1"/>
</dbReference>
<feature type="binding site" evidence="8">
    <location>
        <position position="224"/>
    </location>
    <ligand>
        <name>shikimate</name>
        <dbReference type="ChEBI" id="CHEBI:36208"/>
    </ligand>
</feature>
<evidence type="ECO:0000313" key="11">
    <source>
        <dbReference type="EMBL" id="MFC6279764.1"/>
    </source>
</evidence>
<feature type="binding site" evidence="8">
    <location>
        <position position="66"/>
    </location>
    <ligand>
        <name>shikimate</name>
        <dbReference type="ChEBI" id="CHEBI:36208"/>
    </ligand>
</feature>
<dbReference type="InterPro" id="IPR036291">
    <property type="entry name" value="NAD(P)-bd_dom_sf"/>
</dbReference>
<sequence>MSSHTFGLAGIMGWPVAHSRSPLIHNHWIQKYGLTGAYVQLPVAPSKLDIAIPGLAALGFRGCNITLPHKVDALQLMDEVDANARRMGAMNTIVVQPDGSLKGFNNDGFGYIQSLLDAKPDWRADAGPVTVLGAGGAARAVVLSLADRGAKEIRLLNRSPEKAQALADEFGAPVKALPWSERHAALADVALLVNTTSQGMHGQPDLDLKLDALPRHALVSDVIYVPLETPLLIAARQRGNPTVNGLGMLLNQARPAFHAWFGVMPEITPELRQAIEATL</sequence>
<dbReference type="Gene3D" id="3.40.50.10860">
    <property type="entry name" value="Leucine Dehydrogenase, chain A, domain 1"/>
    <property type="match status" value="1"/>
</dbReference>
<comment type="catalytic activity">
    <reaction evidence="7 8">
        <text>shikimate + NADP(+) = 3-dehydroshikimate + NADPH + H(+)</text>
        <dbReference type="Rhea" id="RHEA:17737"/>
        <dbReference type="ChEBI" id="CHEBI:15378"/>
        <dbReference type="ChEBI" id="CHEBI:16630"/>
        <dbReference type="ChEBI" id="CHEBI:36208"/>
        <dbReference type="ChEBI" id="CHEBI:57783"/>
        <dbReference type="ChEBI" id="CHEBI:58349"/>
        <dbReference type="EC" id="1.1.1.25"/>
    </reaction>
</comment>
<dbReference type="NCBIfam" id="TIGR00507">
    <property type="entry name" value="aroE"/>
    <property type="match status" value="1"/>
</dbReference>
<keyword evidence="12" id="KW-1185">Reference proteome</keyword>
<comment type="similarity">
    <text evidence="8">Belongs to the shikimate dehydrogenase family.</text>
</comment>
<keyword evidence="3 8" id="KW-0028">Amino-acid biosynthesis</keyword>
<evidence type="ECO:0000256" key="2">
    <source>
        <dbReference type="ARBA" id="ARBA00012962"/>
    </source>
</evidence>
<evidence type="ECO:0000256" key="4">
    <source>
        <dbReference type="ARBA" id="ARBA00022857"/>
    </source>
</evidence>
<feature type="domain" description="Shikimate dehydrogenase substrate binding N-terminal" evidence="10">
    <location>
        <begin position="11"/>
        <end position="93"/>
    </location>
</feature>
<name>A0ABW1TS86_9BURK</name>
<dbReference type="HAMAP" id="MF_00222">
    <property type="entry name" value="Shikimate_DH_AroE"/>
    <property type="match status" value="1"/>
</dbReference>
<dbReference type="InterPro" id="IPR011342">
    <property type="entry name" value="Shikimate_DH"/>
</dbReference>
<dbReference type="SUPFAM" id="SSF51735">
    <property type="entry name" value="NAD(P)-binding Rossmann-fold domains"/>
    <property type="match status" value="1"/>
</dbReference>
<feature type="binding site" evidence="8">
    <location>
        <position position="245"/>
    </location>
    <ligand>
        <name>NADP(+)</name>
        <dbReference type="ChEBI" id="CHEBI:58349"/>
    </ligand>
</feature>
<keyword evidence="4 8" id="KW-0521">NADP</keyword>
<dbReference type="NCBIfam" id="NF001312">
    <property type="entry name" value="PRK00258.1-4"/>
    <property type="match status" value="1"/>
</dbReference>
<comment type="caution">
    <text evidence="11">The sequence shown here is derived from an EMBL/GenBank/DDBJ whole genome shotgun (WGS) entry which is preliminary data.</text>
</comment>
<feature type="binding site" evidence="8">
    <location>
        <position position="91"/>
    </location>
    <ligand>
        <name>shikimate</name>
        <dbReference type="ChEBI" id="CHEBI:36208"/>
    </ligand>
</feature>
<evidence type="ECO:0000259" key="10">
    <source>
        <dbReference type="Pfam" id="PF08501"/>
    </source>
</evidence>
<proteinExistence type="inferred from homology"/>
<evidence type="ECO:0000256" key="7">
    <source>
        <dbReference type="ARBA" id="ARBA00049442"/>
    </source>
</evidence>
<comment type="subunit">
    <text evidence="8">Homodimer.</text>
</comment>
<dbReference type="InterPro" id="IPR013708">
    <property type="entry name" value="Shikimate_DH-bd_N"/>
</dbReference>
<feature type="binding site" evidence="8">
    <location>
        <position position="107"/>
    </location>
    <ligand>
        <name>shikimate</name>
        <dbReference type="ChEBI" id="CHEBI:36208"/>
    </ligand>
</feature>
<evidence type="ECO:0000256" key="1">
    <source>
        <dbReference type="ARBA" id="ARBA00004871"/>
    </source>
</evidence>
<organism evidence="11 12">
    <name type="scientific">Polaromonas aquatica</name>
    <dbReference type="NCBI Taxonomy" id="332657"/>
    <lineage>
        <taxon>Bacteria</taxon>
        <taxon>Pseudomonadati</taxon>
        <taxon>Pseudomonadota</taxon>
        <taxon>Betaproteobacteria</taxon>
        <taxon>Burkholderiales</taxon>
        <taxon>Comamonadaceae</taxon>
        <taxon>Polaromonas</taxon>
    </lineage>
</organism>
<reference evidence="12" key="1">
    <citation type="journal article" date="2019" name="Int. J. Syst. Evol. Microbiol.">
        <title>The Global Catalogue of Microorganisms (GCM) 10K type strain sequencing project: providing services to taxonomists for standard genome sequencing and annotation.</title>
        <authorList>
            <consortium name="The Broad Institute Genomics Platform"/>
            <consortium name="The Broad Institute Genome Sequencing Center for Infectious Disease"/>
            <person name="Wu L."/>
            <person name="Ma J."/>
        </authorList>
    </citation>
    <scope>NUCLEOTIDE SEQUENCE [LARGE SCALE GENOMIC DNA]</scope>
    <source>
        <strain evidence="12">CCUG 39402</strain>
    </source>
</reference>
<keyword evidence="5 8" id="KW-0560">Oxidoreductase</keyword>
<evidence type="ECO:0000256" key="5">
    <source>
        <dbReference type="ARBA" id="ARBA00023002"/>
    </source>
</evidence>
<dbReference type="PANTHER" id="PTHR21089">
    <property type="entry name" value="SHIKIMATE DEHYDROGENASE"/>
    <property type="match status" value="1"/>
</dbReference>
<feature type="domain" description="Quinate/shikimate 5-dehydrogenase/glutamyl-tRNA reductase" evidence="9">
    <location>
        <begin position="129"/>
        <end position="197"/>
    </location>
</feature>
<comment type="pathway">
    <text evidence="1 8">Metabolic intermediate biosynthesis; chorismate biosynthesis; chorismate from D-erythrose 4-phosphate and phosphoenolpyruvate: step 4/7.</text>
</comment>
<dbReference type="RefSeq" id="WP_371435367.1">
    <property type="nucleotide sequence ID" value="NZ_JBHSRS010000002.1"/>
</dbReference>
<feature type="binding site" evidence="8">
    <location>
        <begin position="19"/>
        <end position="21"/>
    </location>
    <ligand>
        <name>shikimate</name>
        <dbReference type="ChEBI" id="CHEBI:36208"/>
    </ligand>
</feature>
<gene>
    <name evidence="8" type="primary">aroE</name>
    <name evidence="11" type="ORF">ACFQND_00730</name>
</gene>